<protein>
    <submittedName>
        <fullName evidence="4">Pimeloyl-ACP methyl ester carboxylesterase</fullName>
    </submittedName>
</protein>
<evidence type="ECO:0000313" key="4">
    <source>
        <dbReference type="EMBL" id="SDY98274.1"/>
    </source>
</evidence>
<dbReference type="PANTHER" id="PTHR43798">
    <property type="entry name" value="MONOACYLGLYCEROL LIPASE"/>
    <property type="match status" value="1"/>
</dbReference>
<dbReference type="EMBL" id="FNON01000008">
    <property type="protein sequence ID" value="SDY98274.1"/>
    <property type="molecule type" value="Genomic_DNA"/>
</dbReference>
<dbReference type="Proteomes" id="UP000199515">
    <property type="component" value="Unassembled WGS sequence"/>
</dbReference>
<dbReference type="InterPro" id="IPR029058">
    <property type="entry name" value="AB_hydrolase_fold"/>
</dbReference>
<feature type="domain" description="AB hydrolase-1" evidence="3">
    <location>
        <begin position="61"/>
        <end position="316"/>
    </location>
</feature>
<reference evidence="4 5" key="1">
    <citation type="submission" date="2016-10" db="EMBL/GenBank/DDBJ databases">
        <authorList>
            <person name="de Groot N.N."/>
        </authorList>
    </citation>
    <scope>NUCLEOTIDE SEQUENCE [LARGE SCALE GENOMIC DNA]</scope>
    <source>
        <strain evidence="4 5">CPCC 202699</strain>
    </source>
</reference>
<evidence type="ECO:0000313" key="5">
    <source>
        <dbReference type="Proteomes" id="UP000199515"/>
    </source>
</evidence>
<organism evidence="4 5">
    <name type="scientific">Amycolatopsis xylanica</name>
    <dbReference type="NCBI Taxonomy" id="589385"/>
    <lineage>
        <taxon>Bacteria</taxon>
        <taxon>Bacillati</taxon>
        <taxon>Actinomycetota</taxon>
        <taxon>Actinomycetes</taxon>
        <taxon>Pseudonocardiales</taxon>
        <taxon>Pseudonocardiaceae</taxon>
        <taxon>Amycolatopsis</taxon>
    </lineage>
</organism>
<proteinExistence type="predicted"/>
<feature type="chain" id="PRO_5011656268" evidence="2">
    <location>
        <begin position="26"/>
        <end position="333"/>
    </location>
</feature>
<accession>A0A1H3PAV9</accession>
<keyword evidence="1" id="KW-0378">Hydrolase</keyword>
<dbReference type="STRING" id="589385.SAMN05421504_108118"/>
<dbReference type="Pfam" id="PF12697">
    <property type="entry name" value="Abhydrolase_6"/>
    <property type="match status" value="1"/>
</dbReference>
<evidence type="ECO:0000259" key="3">
    <source>
        <dbReference type="Pfam" id="PF12697"/>
    </source>
</evidence>
<dbReference type="PANTHER" id="PTHR43798:SF31">
    <property type="entry name" value="AB HYDROLASE SUPERFAMILY PROTEIN YCLE"/>
    <property type="match status" value="1"/>
</dbReference>
<keyword evidence="2" id="KW-0732">Signal</keyword>
<name>A0A1H3PAV9_9PSEU</name>
<dbReference type="AlphaFoldDB" id="A0A1H3PAV9"/>
<dbReference type="InterPro" id="IPR050266">
    <property type="entry name" value="AB_hydrolase_sf"/>
</dbReference>
<dbReference type="GO" id="GO:0016020">
    <property type="term" value="C:membrane"/>
    <property type="evidence" value="ECO:0007669"/>
    <property type="project" value="TreeGrafter"/>
</dbReference>
<keyword evidence="5" id="KW-1185">Reference proteome</keyword>
<dbReference type="SUPFAM" id="SSF53474">
    <property type="entry name" value="alpha/beta-Hydrolases"/>
    <property type="match status" value="1"/>
</dbReference>
<evidence type="ECO:0000256" key="2">
    <source>
        <dbReference type="SAM" id="SignalP"/>
    </source>
</evidence>
<gene>
    <name evidence="4" type="ORF">SAMN05421504_108118</name>
</gene>
<dbReference type="InterPro" id="IPR000073">
    <property type="entry name" value="AB_hydrolase_1"/>
</dbReference>
<feature type="signal peptide" evidence="2">
    <location>
        <begin position="1"/>
        <end position="25"/>
    </location>
</feature>
<dbReference type="GO" id="GO:0016787">
    <property type="term" value="F:hydrolase activity"/>
    <property type="evidence" value="ECO:0007669"/>
    <property type="project" value="UniProtKB-KW"/>
</dbReference>
<evidence type="ECO:0000256" key="1">
    <source>
        <dbReference type="ARBA" id="ARBA00022801"/>
    </source>
</evidence>
<sequence>MRFSRLCVVTLLAAAALLVPSSARATQVTCEDVRVPVTAGLLPATMYGRLCTPHGAGTVQVLIPGGTYNGSYWDIAYTPETRSFRLAMNDAGYATLAIDRLGTGQSSKPLSALLTATVQANAVHQVIQTLRPRFSKVIVGGHSIGAAMAMIEAGFHHDVDGVLVTDMTHRMNYITVVPVLAQMIPAPLDPQLGGRGLDAGYLTTAPGTRYTSFHAPGPDVPGAIAFDESTKDVFATTEAIDTIALTTVVIPASAQINVPVLLVVGSGDSHFCGLPLGSDCSSAEALRQSESPYFAPAAQLRTYLLDGYGHSINYAPNAPDFHQAVKDWLQTLG</sequence>
<dbReference type="Gene3D" id="3.40.50.1820">
    <property type="entry name" value="alpha/beta hydrolase"/>
    <property type="match status" value="1"/>
</dbReference>